<sequence length="548" mass="62378">MIKVMIVEDDVLVRNNLKYMLSTELVSAVGSAEYILCGEACDGQEALDKISECSPDIILSDMKMPNIDGLALCERLHIEHPHIQFIALSNYDDFNYVYGTLQNGAVDYILKHKISAVTLKEALNKASRSLTQSPKQPDHMLDTNNINALKQEFLIQLLTCFYIDDDEIAAHIQTLKLNLDLSQVLVMIMCIDDYQSMDLKKTTLLRFSVNNIISEILEDQQNGAVCPIVNEKYAVFLSFANIVSQKKIQDIIQNTMTRISSCMKNFLNLSVSFSIGNICSHIQQLPQSYQQAEKKLKTKFYYEAGAVFTSSDEQQDAAMLNYFDIQKESTLTHLISIQDREGICTMLSHLFSEIRANKPPLAIAQMVFTDLLSLINKICKNHSIDLREVYADPILPDKHLSDFSSLSSVQEWLLSLFDKLCDTLAMHEALPTSIYVKEALAFIHVHYTEDISLSLIADKINISNVYLSKLFKQEIGIGFAEYLIKYRLKLAQTLLDQHRLSIHEIATASGFKDYIYFLKTFKKHVGVTPTEYIKKNLQHLIDDYQTQK</sequence>
<evidence type="ECO:0000313" key="8">
    <source>
        <dbReference type="Proteomes" id="UP000187425"/>
    </source>
</evidence>
<proteinExistence type="predicted"/>
<dbReference type="InterPro" id="IPR011006">
    <property type="entry name" value="CheY-like_superfamily"/>
</dbReference>
<evidence type="ECO:0000313" key="7">
    <source>
        <dbReference type="EMBL" id="OME73357.1"/>
    </source>
</evidence>
<dbReference type="CDD" id="cd17536">
    <property type="entry name" value="REC_YesN-like"/>
    <property type="match status" value="1"/>
</dbReference>
<organism evidence="7 8">
    <name type="scientific">Paenibacillus odorifer</name>
    <dbReference type="NCBI Taxonomy" id="189426"/>
    <lineage>
        <taxon>Bacteria</taxon>
        <taxon>Bacillati</taxon>
        <taxon>Bacillota</taxon>
        <taxon>Bacilli</taxon>
        <taxon>Bacillales</taxon>
        <taxon>Paenibacillaceae</taxon>
        <taxon>Paenibacillus</taxon>
    </lineage>
</organism>
<dbReference type="EMBL" id="MPTW01000002">
    <property type="protein sequence ID" value="OME73357.1"/>
    <property type="molecule type" value="Genomic_DNA"/>
</dbReference>
<dbReference type="PROSITE" id="PS00041">
    <property type="entry name" value="HTH_ARAC_FAMILY_1"/>
    <property type="match status" value="1"/>
</dbReference>
<dbReference type="AlphaFoldDB" id="A0A1R0ZMF7"/>
<dbReference type="Gene3D" id="1.10.10.60">
    <property type="entry name" value="Homeodomain-like"/>
    <property type="match status" value="2"/>
</dbReference>
<comment type="caution">
    <text evidence="7">The sequence shown here is derived from an EMBL/GenBank/DDBJ whole genome shotgun (WGS) entry which is preliminary data.</text>
</comment>
<dbReference type="SUPFAM" id="SSF46689">
    <property type="entry name" value="Homeodomain-like"/>
    <property type="match status" value="2"/>
</dbReference>
<dbReference type="PROSITE" id="PS01124">
    <property type="entry name" value="HTH_ARAC_FAMILY_2"/>
    <property type="match status" value="1"/>
</dbReference>
<dbReference type="SUPFAM" id="SSF52172">
    <property type="entry name" value="CheY-like"/>
    <property type="match status" value="1"/>
</dbReference>
<gene>
    <name evidence="7" type="ORF">BSK65_06150</name>
</gene>
<evidence type="ECO:0000256" key="1">
    <source>
        <dbReference type="ARBA" id="ARBA00023015"/>
    </source>
</evidence>
<dbReference type="InterPro" id="IPR041522">
    <property type="entry name" value="CdaR_GGDEF"/>
</dbReference>
<dbReference type="OrthoDB" id="9794370at2"/>
<feature type="domain" description="Response regulatory" evidence="6">
    <location>
        <begin position="3"/>
        <end position="126"/>
    </location>
</feature>
<dbReference type="Proteomes" id="UP000187425">
    <property type="component" value="Unassembled WGS sequence"/>
</dbReference>
<dbReference type="InterPro" id="IPR018062">
    <property type="entry name" value="HTH_AraC-typ_CS"/>
</dbReference>
<keyword evidence="2" id="KW-0238">DNA-binding</keyword>
<dbReference type="SMART" id="SM00342">
    <property type="entry name" value="HTH_ARAC"/>
    <property type="match status" value="1"/>
</dbReference>
<dbReference type="GO" id="GO:0000160">
    <property type="term" value="P:phosphorelay signal transduction system"/>
    <property type="evidence" value="ECO:0007669"/>
    <property type="project" value="InterPro"/>
</dbReference>
<name>A0A1R0ZMF7_9BACL</name>
<evidence type="ECO:0008006" key="9">
    <source>
        <dbReference type="Google" id="ProtNLM"/>
    </source>
</evidence>
<dbReference type="GO" id="GO:0043565">
    <property type="term" value="F:sequence-specific DNA binding"/>
    <property type="evidence" value="ECO:0007669"/>
    <property type="project" value="InterPro"/>
</dbReference>
<dbReference type="PROSITE" id="PS50110">
    <property type="entry name" value="RESPONSE_REGULATORY"/>
    <property type="match status" value="1"/>
</dbReference>
<dbReference type="InterPro" id="IPR001789">
    <property type="entry name" value="Sig_transdc_resp-reg_receiver"/>
</dbReference>
<feature type="domain" description="HTH araC/xylS-type" evidence="5">
    <location>
        <begin position="437"/>
        <end position="535"/>
    </location>
</feature>
<dbReference type="SMART" id="SM00448">
    <property type="entry name" value="REC"/>
    <property type="match status" value="1"/>
</dbReference>
<reference evidence="7 8" key="1">
    <citation type="submission" date="2016-11" db="EMBL/GenBank/DDBJ databases">
        <title>Paenibacillus species isolates.</title>
        <authorList>
            <person name="Beno S.M."/>
        </authorList>
    </citation>
    <scope>NUCLEOTIDE SEQUENCE [LARGE SCALE GENOMIC DNA]</scope>
    <source>
        <strain evidence="7 8">FSL H7-0443</strain>
    </source>
</reference>
<dbReference type="InterPro" id="IPR009057">
    <property type="entry name" value="Homeodomain-like_sf"/>
</dbReference>
<dbReference type="Pfam" id="PF00072">
    <property type="entry name" value="Response_reg"/>
    <property type="match status" value="1"/>
</dbReference>
<dbReference type="RefSeq" id="WP_076283702.1">
    <property type="nucleotide sequence ID" value="NZ_MPTW01000002.1"/>
</dbReference>
<evidence type="ECO:0000256" key="3">
    <source>
        <dbReference type="ARBA" id="ARBA00023163"/>
    </source>
</evidence>
<protein>
    <recommendedName>
        <fullName evidence="9">DNA-binding response regulator</fullName>
    </recommendedName>
</protein>
<dbReference type="PANTHER" id="PTHR43280:SF2">
    <property type="entry name" value="HTH-TYPE TRANSCRIPTIONAL REGULATOR EXSA"/>
    <property type="match status" value="1"/>
</dbReference>
<dbReference type="Pfam" id="PF17853">
    <property type="entry name" value="GGDEF_2"/>
    <property type="match status" value="1"/>
</dbReference>
<keyword evidence="1" id="KW-0805">Transcription regulation</keyword>
<keyword evidence="4" id="KW-0597">Phosphoprotein</keyword>
<feature type="modified residue" description="4-aspartylphosphate" evidence="4">
    <location>
        <position position="61"/>
    </location>
</feature>
<dbReference type="PANTHER" id="PTHR43280">
    <property type="entry name" value="ARAC-FAMILY TRANSCRIPTIONAL REGULATOR"/>
    <property type="match status" value="1"/>
</dbReference>
<evidence type="ECO:0000256" key="4">
    <source>
        <dbReference type="PROSITE-ProRule" id="PRU00169"/>
    </source>
</evidence>
<keyword evidence="3" id="KW-0804">Transcription</keyword>
<dbReference type="GO" id="GO:0003700">
    <property type="term" value="F:DNA-binding transcription factor activity"/>
    <property type="evidence" value="ECO:0007669"/>
    <property type="project" value="InterPro"/>
</dbReference>
<dbReference type="Gene3D" id="3.40.50.2300">
    <property type="match status" value="1"/>
</dbReference>
<evidence type="ECO:0000259" key="5">
    <source>
        <dbReference type="PROSITE" id="PS01124"/>
    </source>
</evidence>
<evidence type="ECO:0000259" key="6">
    <source>
        <dbReference type="PROSITE" id="PS50110"/>
    </source>
</evidence>
<accession>A0A1R0ZMF7</accession>
<evidence type="ECO:0000256" key="2">
    <source>
        <dbReference type="ARBA" id="ARBA00023125"/>
    </source>
</evidence>
<dbReference type="InterPro" id="IPR018060">
    <property type="entry name" value="HTH_AraC"/>
</dbReference>
<dbReference type="Pfam" id="PF12833">
    <property type="entry name" value="HTH_18"/>
    <property type="match status" value="1"/>
</dbReference>